<name>A0A1W9HYX1_9HYPH</name>
<dbReference type="AlphaFoldDB" id="A0A1W9HYX1"/>
<dbReference type="InterPro" id="IPR016181">
    <property type="entry name" value="Acyl_CoA_acyltransferase"/>
</dbReference>
<reference evidence="4 5" key="1">
    <citation type="journal article" date="2017" name="Water Res.">
        <title>Comammox in drinking water systems.</title>
        <authorList>
            <person name="Wang Y."/>
            <person name="Ma L."/>
            <person name="Mao Y."/>
            <person name="Jiang X."/>
            <person name="Xia Y."/>
            <person name="Yu K."/>
            <person name="Li B."/>
            <person name="Zhang T."/>
        </authorList>
    </citation>
    <scope>NUCLEOTIDE SEQUENCE [LARGE SCALE GENOMIC DNA]</scope>
    <source>
        <strain evidence="4">SG_bin8</strain>
    </source>
</reference>
<dbReference type="EMBL" id="LWDL01000012">
    <property type="protein sequence ID" value="OQW52560.1"/>
    <property type="molecule type" value="Genomic_DNA"/>
</dbReference>
<dbReference type="InterPro" id="IPR050832">
    <property type="entry name" value="Bact_Acetyltransf"/>
</dbReference>
<evidence type="ECO:0000256" key="1">
    <source>
        <dbReference type="ARBA" id="ARBA00022679"/>
    </source>
</evidence>
<evidence type="ECO:0000256" key="2">
    <source>
        <dbReference type="ARBA" id="ARBA00023315"/>
    </source>
</evidence>
<evidence type="ECO:0000313" key="5">
    <source>
        <dbReference type="Proteomes" id="UP000192872"/>
    </source>
</evidence>
<dbReference type="RefSeq" id="WP_376801725.1">
    <property type="nucleotide sequence ID" value="NZ_DBNB01000020.1"/>
</dbReference>
<dbReference type="STRING" id="1827387.A4S15_06905"/>
<keyword evidence="1" id="KW-0808">Transferase</keyword>
<proteinExistence type="predicted"/>
<keyword evidence="2" id="KW-0012">Acyltransferase</keyword>
<dbReference type="PANTHER" id="PTHR43877">
    <property type="entry name" value="AMINOALKYLPHOSPHONATE N-ACETYLTRANSFERASE-RELATED-RELATED"/>
    <property type="match status" value="1"/>
</dbReference>
<dbReference type="Proteomes" id="UP000192872">
    <property type="component" value="Unassembled WGS sequence"/>
</dbReference>
<organism evidence="4 5">
    <name type="scientific">Candidatus Raskinella chloraquaticus</name>
    <dbReference type="NCBI Taxonomy" id="1951219"/>
    <lineage>
        <taxon>Bacteria</taxon>
        <taxon>Pseudomonadati</taxon>
        <taxon>Pseudomonadota</taxon>
        <taxon>Alphaproteobacteria</taxon>
        <taxon>Hyphomicrobiales</taxon>
        <taxon>Phreatobacteraceae</taxon>
        <taxon>Candidatus Raskinella</taxon>
    </lineage>
</organism>
<comment type="caution">
    <text evidence="4">The sequence shown here is derived from an EMBL/GenBank/DDBJ whole genome shotgun (WGS) entry which is preliminary data.</text>
</comment>
<dbReference type="SUPFAM" id="SSF55729">
    <property type="entry name" value="Acyl-CoA N-acyltransferases (Nat)"/>
    <property type="match status" value="1"/>
</dbReference>
<feature type="domain" description="N-acetyltransferase" evidence="3">
    <location>
        <begin position="6"/>
        <end position="174"/>
    </location>
</feature>
<dbReference type="InterPro" id="IPR000182">
    <property type="entry name" value="GNAT_dom"/>
</dbReference>
<gene>
    <name evidence="4" type="ORF">A4S15_06905</name>
</gene>
<evidence type="ECO:0000259" key="3">
    <source>
        <dbReference type="PROSITE" id="PS51186"/>
    </source>
</evidence>
<dbReference type="PROSITE" id="PS51186">
    <property type="entry name" value="GNAT"/>
    <property type="match status" value="1"/>
</dbReference>
<protein>
    <recommendedName>
        <fullName evidence="3">N-acetyltransferase domain-containing protein</fullName>
    </recommendedName>
</protein>
<dbReference type="Pfam" id="PF00583">
    <property type="entry name" value="Acetyltransf_1"/>
    <property type="match status" value="1"/>
</dbReference>
<dbReference type="GO" id="GO:0016747">
    <property type="term" value="F:acyltransferase activity, transferring groups other than amino-acyl groups"/>
    <property type="evidence" value="ECO:0007669"/>
    <property type="project" value="InterPro"/>
</dbReference>
<accession>A0A1W9HYX1</accession>
<evidence type="ECO:0000313" key="4">
    <source>
        <dbReference type="EMBL" id="OQW52560.1"/>
    </source>
</evidence>
<dbReference type="CDD" id="cd04301">
    <property type="entry name" value="NAT_SF"/>
    <property type="match status" value="1"/>
</dbReference>
<sequence length="177" mass="19252">MKVLSVDIRTADRLDAADIAAVHDAAWRLAYAGILPGIALEKAVQRRGPEWWARTIEKSGSGLMVLTVGDDIVGYVSFGAARTGRRFGADGEIYEIYLKPEYQGIGFGSRLFRAALGRLASYGCDKVVVWALAANTTALSFYRHHGGSAAAIGEERFGEARLRKLAFLFAMQHASKD</sequence>
<dbReference type="Gene3D" id="3.40.630.30">
    <property type="match status" value="1"/>
</dbReference>